<name>A0AAN6JND6_9BASI</name>
<gene>
    <name evidence="2" type="ORF">OC842_000508</name>
</gene>
<comment type="caution">
    <text evidence="2">The sequence shown here is derived from an EMBL/GenBank/DDBJ whole genome shotgun (WGS) entry which is preliminary data.</text>
</comment>
<sequence>MIIDTEGACTPERLLTAAKSIILSTPHLLDLARVLPQIEPTAGDGYEDDAADVILPLVQAVLEGIQLCRPATRAQFLATIVLIDPHLSNGLRAAKVAPRVSDGQGSGREGEEVGGAGLVSSSPAPAPAPATVAAPVGSPPSTLLPTQATAPARQTAPTVASPSTAAAVQAQSHSSLPPNTSLLLIDSLSAFLRAHPSTKAEREERAHILSALSSLAGRVRRYNQACWNLHHHGTRSSHSLPQSGRSSGRGRMMGMVVSVQMAVKMVPQDGSLANFEVGGAERLPDKVAVLVPQVQIVSSSSSSSTNLDPAATDGRRGGAGGSRGAETYEDPSASVVGSGMNASVLGDEVWRAVLFRAGGGGHRFVQLYQLPRSVEANLANVRVLQQQATQQQERQREGMRTQGGAEEDVLAYKRWIHYVIDPKSGLPQDPPT</sequence>
<evidence type="ECO:0000313" key="3">
    <source>
        <dbReference type="Proteomes" id="UP001176521"/>
    </source>
</evidence>
<feature type="region of interest" description="Disordered" evidence="1">
    <location>
        <begin position="300"/>
        <end position="333"/>
    </location>
</feature>
<dbReference type="InterPro" id="IPR027417">
    <property type="entry name" value="P-loop_NTPase"/>
</dbReference>
<dbReference type="Gene3D" id="3.40.50.300">
    <property type="entry name" value="P-loop containing nucleotide triphosphate hydrolases"/>
    <property type="match status" value="1"/>
</dbReference>
<dbReference type="Proteomes" id="UP001176521">
    <property type="component" value="Unassembled WGS sequence"/>
</dbReference>
<reference evidence="2" key="1">
    <citation type="journal article" date="2023" name="PhytoFront">
        <title>Draft Genome Resources of Seven Strains of Tilletia horrida, Causal Agent of Kernel Smut of Rice.</title>
        <authorList>
            <person name="Khanal S."/>
            <person name="Antony Babu S."/>
            <person name="Zhou X.G."/>
        </authorList>
    </citation>
    <scope>NUCLEOTIDE SEQUENCE</scope>
    <source>
        <strain evidence="2">TX3</strain>
    </source>
</reference>
<feature type="region of interest" description="Disordered" evidence="1">
    <location>
        <begin position="97"/>
        <end position="176"/>
    </location>
</feature>
<feature type="compositionally biased region" description="Low complexity" evidence="1">
    <location>
        <begin position="118"/>
        <end position="172"/>
    </location>
</feature>
<accession>A0AAN6JND6</accession>
<proteinExistence type="predicted"/>
<protein>
    <submittedName>
        <fullName evidence="2">Uncharacterized protein</fullName>
    </submittedName>
</protein>
<organism evidence="2 3">
    <name type="scientific">Tilletia horrida</name>
    <dbReference type="NCBI Taxonomy" id="155126"/>
    <lineage>
        <taxon>Eukaryota</taxon>
        <taxon>Fungi</taxon>
        <taxon>Dikarya</taxon>
        <taxon>Basidiomycota</taxon>
        <taxon>Ustilaginomycotina</taxon>
        <taxon>Exobasidiomycetes</taxon>
        <taxon>Tilletiales</taxon>
        <taxon>Tilletiaceae</taxon>
        <taxon>Tilletia</taxon>
    </lineage>
</organism>
<dbReference type="EMBL" id="JAPDMQ010000014">
    <property type="protein sequence ID" value="KAK0540394.1"/>
    <property type="molecule type" value="Genomic_DNA"/>
</dbReference>
<keyword evidence="3" id="KW-1185">Reference proteome</keyword>
<evidence type="ECO:0000313" key="2">
    <source>
        <dbReference type="EMBL" id="KAK0540394.1"/>
    </source>
</evidence>
<evidence type="ECO:0000256" key="1">
    <source>
        <dbReference type="SAM" id="MobiDB-lite"/>
    </source>
</evidence>
<dbReference type="AlphaFoldDB" id="A0AAN6JND6"/>